<sequence length="361" mass="41672">MRKKITGLCTIIVGSLLLFTINIDAREYRSCPGELNGFADISLSKARTCLDSVIIIYKQILQDTQEEERRSQSFSIVSPPNNNQRQDSDYAENFIPYSEKDLERRLNNLDASSFQFTQRIISSGTIITPHWNEVIQVFDYFSPAGKNIKHYPDYCVTKVIFHDDSSWAAPKKCEGEILNYGTLIPIKKPIKRIKFRLNYTVYDSIQQIMLTPTHPQVKMANGESYRLIKMEDKQTIVLLRMPGKTQYVIEGLDEEGRALKLTNMEHSWYGGETEEIESSLTRMIQARDHFSQFKDSQELLRYLQGAPENGDMRFSTQQHSLNFSTPPHSLKIHVLSQGRQQFFTDWASDYSIQGKVATERK</sequence>
<keyword evidence="2" id="KW-1185">Reference proteome</keyword>
<dbReference type="EMBL" id="CP034752">
    <property type="protein sequence ID" value="QBH97101.1"/>
    <property type="molecule type" value="Genomic_DNA"/>
</dbReference>
<dbReference type="Proteomes" id="UP000293154">
    <property type="component" value="Chromosome"/>
</dbReference>
<reference evidence="1 2" key="1">
    <citation type="submission" date="2019-03" db="EMBL/GenBank/DDBJ databases">
        <title>Pragia sp. nov. isolated from the gut tract of Carduelis flavirostris.</title>
        <authorList>
            <person name="Ge Y."/>
        </authorList>
    </citation>
    <scope>NUCLEOTIDE SEQUENCE [LARGE SCALE GENOMIC DNA]</scope>
    <source>
        <strain evidence="1 2">CF-458</strain>
    </source>
</reference>
<dbReference type="KEGG" id="prag:EKN56_12300"/>
<dbReference type="RefSeq" id="WP_130592042.1">
    <property type="nucleotide sequence ID" value="NZ_CP034752.1"/>
</dbReference>
<evidence type="ECO:0000313" key="2">
    <source>
        <dbReference type="Proteomes" id="UP000293154"/>
    </source>
</evidence>
<dbReference type="AlphaFoldDB" id="A0A411WLI2"/>
<protein>
    <submittedName>
        <fullName evidence="1">Uncharacterized protein</fullName>
    </submittedName>
</protein>
<accession>A0A411WLI2</accession>
<proteinExistence type="predicted"/>
<evidence type="ECO:0000313" key="1">
    <source>
        <dbReference type="EMBL" id="QBH97101.1"/>
    </source>
</evidence>
<organism evidence="1 2">
    <name type="scientific">Limnobaculum zhutongyuii</name>
    <dbReference type="NCBI Taxonomy" id="2498113"/>
    <lineage>
        <taxon>Bacteria</taxon>
        <taxon>Pseudomonadati</taxon>
        <taxon>Pseudomonadota</taxon>
        <taxon>Gammaproteobacteria</taxon>
        <taxon>Enterobacterales</taxon>
        <taxon>Budviciaceae</taxon>
        <taxon>Limnobaculum</taxon>
    </lineage>
</organism>
<gene>
    <name evidence="1" type="ORF">EKN56_12300</name>
</gene>
<name>A0A411WLI2_9GAMM</name>
<dbReference type="OrthoDB" id="5380961at2"/>